<organism evidence="2 3">
    <name type="scientific">Chaetoceros tenuissimus</name>
    <dbReference type="NCBI Taxonomy" id="426638"/>
    <lineage>
        <taxon>Eukaryota</taxon>
        <taxon>Sar</taxon>
        <taxon>Stramenopiles</taxon>
        <taxon>Ochrophyta</taxon>
        <taxon>Bacillariophyta</taxon>
        <taxon>Coscinodiscophyceae</taxon>
        <taxon>Chaetocerotophycidae</taxon>
        <taxon>Chaetocerotales</taxon>
        <taxon>Chaetocerotaceae</taxon>
        <taxon>Chaetoceros</taxon>
    </lineage>
</organism>
<feature type="region of interest" description="Disordered" evidence="1">
    <location>
        <begin position="1"/>
        <end position="23"/>
    </location>
</feature>
<feature type="compositionally biased region" description="Acidic residues" evidence="1">
    <location>
        <begin position="160"/>
        <end position="173"/>
    </location>
</feature>
<name>A0AAD3H6Z5_9STRA</name>
<gene>
    <name evidence="2" type="ORF">CTEN210_08725</name>
</gene>
<sequence length="173" mass="19351">MTEENQQETQETQQETQEIQEETPVDFVQPTKAIVTLGEAIIFKQEDRCISCTLLYRHQFKEALVDMAIPDSLEEMHVVIRSKDLEELYDPDAIQDFFPCLKAGCTFGVHVLVGENEVSGEEDVGLIRSSLILAGLKIQSETLNGDGSRTTIAIRPGGANDDDEDWDTDEDES</sequence>
<dbReference type="AlphaFoldDB" id="A0AAD3H6Z5"/>
<accession>A0AAD3H6Z5</accession>
<keyword evidence="3" id="KW-1185">Reference proteome</keyword>
<evidence type="ECO:0000313" key="2">
    <source>
        <dbReference type="EMBL" id="GFH52249.1"/>
    </source>
</evidence>
<feature type="region of interest" description="Disordered" evidence="1">
    <location>
        <begin position="147"/>
        <end position="173"/>
    </location>
</feature>
<proteinExistence type="predicted"/>
<dbReference type="Proteomes" id="UP001054902">
    <property type="component" value="Unassembled WGS sequence"/>
</dbReference>
<protein>
    <submittedName>
        <fullName evidence="2">Uncharacterized protein</fullName>
    </submittedName>
</protein>
<reference evidence="2 3" key="1">
    <citation type="journal article" date="2021" name="Sci. Rep.">
        <title>The genome of the diatom Chaetoceros tenuissimus carries an ancient integrated fragment of an extant virus.</title>
        <authorList>
            <person name="Hongo Y."/>
            <person name="Kimura K."/>
            <person name="Takaki Y."/>
            <person name="Yoshida Y."/>
            <person name="Baba S."/>
            <person name="Kobayashi G."/>
            <person name="Nagasaki K."/>
            <person name="Hano T."/>
            <person name="Tomaru Y."/>
        </authorList>
    </citation>
    <scope>NUCLEOTIDE SEQUENCE [LARGE SCALE GENOMIC DNA]</scope>
    <source>
        <strain evidence="2 3">NIES-3715</strain>
    </source>
</reference>
<comment type="caution">
    <text evidence="2">The sequence shown here is derived from an EMBL/GenBank/DDBJ whole genome shotgun (WGS) entry which is preliminary data.</text>
</comment>
<dbReference type="EMBL" id="BLLK01000045">
    <property type="protein sequence ID" value="GFH52249.1"/>
    <property type="molecule type" value="Genomic_DNA"/>
</dbReference>
<evidence type="ECO:0000313" key="3">
    <source>
        <dbReference type="Proteomes" id="UP001054902"/>
    </source>
</evidence>
<evidence type="ECO:0000256" key="1">
    <source>
        <dbReference type="SAM" id="MobiDB-lite"/>
    </source>
</evidence>
<feature type="compositionally biased region" description="Low complexity" evidence="1">
    <location>
        <begin position="7"/>
        <end position="17"/>
    </location>
</feature>